<evidence type="ECO:0000256" key="3">
    <source>
        <dbReference type="ARBA" id="ARBA00023163"/>
    </source>
</evidence>
<dbReference type="InterPro" id="IPR009057">
    <property type="entry name" value="Homeodomain-like_sf"/>
</dbReference>
<name>A0ABS3JY35_9HYPH</name>
<dbReference type="Pfam" id="PF17937">
    <property type="entry name" value="TetR_C_28"/>
    <property type="match status" value="1"/>
</dbReference>
<keyword evidence="1" id="KW-0805">Transcription regulation</keyword>
<comment type="caution">
    <text evidence="6">The sequence shown here is derived from an EMBL/GenBank/DDBJ whole genome shotgun (WGS) entry which is preliminary data.</text>
</comment>
<dbReference type="Gene3D" id="1.10.357.10">
    <property type="entry name" value="Tetracycline Repressor, domain 2"/>
    <property type="match status" value="1"/>
</dbReference>
<evidence type="ECO:0000256" key="1">
    <source>
        <dbReference type="ARBA" id="ARBA00023015"/>
    </source>
</evidence>
<organism evidence="6 7">
    <name type="scientific">Brucella pituitosa</name>
    <dbReference type="NCBI Taxonomy" id="571256"/>
    <lineage>
        <taxon>Bacteria</taxon>
        <taxon>Pseudomonadati</taxon>
        <taxon>Pseudomonadota</taxon>
        <taxon>Alphaproteobacteria</taxon>
        <taxon>Hyphomicrobiales</taxon>
        <taxon>Brucellaceae</taxon>
        <taxon>Brucella/Ochrobactrum group</taxon>
        <taxon>Brucella</taxon>
    </lineage>
</organism>
<dbReference type="Pfam" id="PF00440">
    <property type="entry name" value="TetR_N"/>
    <property type="match status" value="1"/>
</dbReference>
<dbReference type="InterPro" id="IPR001647">
    <property type="entry name" value="HTH_TetR"/>
</dbReference>
<protein>
    <submittedName>
        <fullName evidence="6">TetR/AcrR family transcriptional regulator</fullName>
    </submittedName>
</protein>
<keyword evidence="2 4" id="KW-0238">DNA-binding</keyword>
<evidence type="ECO:0000256" key="2">
    <source>
        <dbReference type="ARBA" id="ARBA00023125"/>
    </source>
</evidence>
<keyword evidence="7" id="KW-1185">Reference proteome</keyword>
<sequence>MESKKLQKTGRPRSIDRDHVLDMAEKIVTEGGIVALTMDAVAQASGVTKGGVQYCFGNKDGLLKAMIERWGDRFDDRVAARKQNKSDAISHIAAHISITRQSNAEDDSRFAAMMASLIPNTEYLNETRIWYRKQWDGLDVSTPEGRKARLAFIANEGAFLLRSFNFFELTQEEWQSIFNDIEELLPKTPESN</sequence>
<feature type="domain" description="HTH tetR-type" evidence="5">
    <location>
        <begin position="14"/>
        <end position="74"/>
    </location>
</feature>
<evidence type="ECO:0000313" key="6">
    <source>
        <dbReference type="EMBL" id="MBO1039593.1"/>
    </source>
</evidence>
<reference evidence="6 7" key="1">
    <citation type="submission" date="2020-10" db="EMBL/GenBank/DDBJ databases">
        <title>Genomic characterization of underground lake bacteria from Wind Cave National Park: Insight into the archetypical LuxI/LuxR and identification of LuxR solos.</title>
        <authorList>
            <person name="Wengert P.C."/>
            <person name="Savka M.A."/>
        </authorList>
    </citation>
    <scope>NUCLEOTIDE SEQUENCE [LARGE SCALE GENOMIC DNA]</scope>
    <source>
        <strain evidence="6 7">SD316</strain>
    </source>
</reference>
<dbReference type="SUPFAM" id="SSF46689">
    <property type="entry name" value="Homeodomain-like"/>
    <property type="match status" value="1"/>
</dbReference>
<dbReference type="Proteomes" id="UP000718278">
    <property type="component" value="Unassembled WGS sequence"/>
</dbReference>
<dbReference type="InterPro" id="IPR041479">
    <property type="entry name" value="TetR_CgmR_C"/>
</dbReference>
<dbReference type="PANTHER" id="PTHR47506:SF1">
    <property type="entry name" value="HTH-TYPE TRANSCRIPTIONAL REGULATOR YJDC"/>
    <property type="match status" value="1"/>
</dbReference>
<gene>
    <name evidence="6" type="ORF">IPV26_07950</name>
</gene>
<accession>A0ABS3JY35</accession>
<dbReference type="PANTHER" id="PTHR47506">
    <property type="entry name" value="TRANSCRIPTIONAL REGULATORY PROTEIN"/>
    <property type="match status" value="1"/>
</dbReference>
<proteinExistence type="predicted"/>
<dbReference type="EMBL" id="JADIJS010000001">
    <property type="protein sequence ID" value="MBO1039593.1"/>
    <property type="molecule type" value="Genomic_DNA"/>
</dbReference>
<evidence type="ECO:0000313" key="7">
    <source>
        <dbReference type="Proteomes" id="UP000718278"/>
    </source>
</evidence>
<feature type="DNA-binding region" description="H-T-H motif" evidence="4">
    <location>
        <begin position="37"/>
        <end position="56"/>
    </location>
</feature>
<dbReference type="PRINTS" id="PR00455">
    <property type="entry name" value="HTHTETR"/>
</dbReference>
<evidence type="ECO:0000259" key="5">
    <source>
        <dbReference type="PROSITE" id="PS50977"/>
    </source>
</evidence>
<evidence type="ECO:0000256" key="4">
    <source>
        <dbReference type="PROSITE-ProRule" id="PRU00335"/>
    </source>
</evidence>
<dbReference type="PROSITE" id="PS50977">
    <property type="entry name" value="HTH_TETR_2"/>
    <property type="match status" value="1"/>
</dbReference>
<keyword evidence="3" id="KW-0804">Transcription</keyword>